<proteinExistence type="predicted"/>
<feature type="DNA-binding region" description="H-T-H motif" evidence="4">
    <location>
        <begin position="65"/>
        <end position="84"/>
    </location>
</feature>
<evidence type="ECO:0000259" key="6">
    <source>
        <dbReference type="PROSITE" id="PS50977"/>
    </source>
</evidence>
<keyword evidence="1" id="KW-0805">Transcription regulation</keyword>
<evidence type="ECO:0000256" key="3">
    <source>
        <dbReference type="ARBA" id="ARBA00023163"/>
    </source>
</evidence>
<dbReference type="EMBL" id="JGYQ01000015">
    <property type="protein sequence ID" value="KFI47052.1"/>
    <property type="molecule type" value="Genomic_DNA"/>
</dbReference>
<dbReference type="GO" id="GO:0003700">
    <property type="term" value="F:DNA-binding transcription factor activity"/>
    <property type="evidence" value="ECO:0007669"/>
    <property type="project" value="TreeGrafter"/>
</dbReference>
<evidence type="ECO:0000256" key="2">
    <source>
        <dbReference type="ARBA" id="ARBA00023125"/>
    </source>
</evidence>
<dbReference type="Proteomes" id="UP000029093">
    <property type="component" value="Unassembled WGS sequence"/>
</dbReference>
<keyword evidence="2 4" id="KW-0238">DNA-binding</keyword>
<dbReference type="InterPro" id="IPR036271">
    <property type="entry name" value="Tet_transcr_reg_TetR-rel_C_sf"/>
</dbReference>
<organism evidence="7 8">
    <name type="scientific">Bifidobacterium boum</name>
    <dbReference type="NCBI Taxonomy" id="78343"/>
    <lineage>
        <taxon>Bacteria</taxon>
        <taxon>Bacillati</taxon>
        <taxon>Actinomycetota</taxon>
        <taxon>Actinomycetes</taxon>
        <taxon>Bifidobacteriales</taxon>
        <taxon>Bifidobacteriaceae</taxon>
        <taxon>Bifidobacterium</taxon>
    </lineage>
</organism>
<dbReference type="GeneID" id="303204135"/>
<dbReference type="SUPFAM" id="SSF48498">
    <property type="entry name" value="Tetracyclin repressor-like, C-terminal domain"/>
    <property type="match status" value="1"/>
</dbReference>
<dbReference type="PRINTS" id="PR00455">
    <property type="entry name" value="HTHTETR"/>
</dbReference>
<name>A0A086ZKK2_9BIFI</name>
<dbReference type="InterPro" id="IPR009057">
    <property type="entry name" value="Homeodomain-like_sf"/>
</dbReference>
<dbReference type="GO" id="GO:0000976">
    <property type="term" value="F:transcription cis-regulatory region binding"/>
    <property type="evidence" value="ECO:0007669"/>
    <property type="project" value="TreeGrafter"/>
</dbReference>
<dbReference type="InterPro" id="IPR050109">
    <property type="entry name" value="HTH-type_TetR-like_transc_reg"/>
</dbReference>
<dbReference type="RefSeq" id="WP_026503135.1">
    <property type="nucleotide sequence ID" value="NZ_JGYQ01000015.1"/>
</dbReference>
<sequence length="220" mass="24419">MSNITEDSSQTGGSSILEHATAVAVDSPRARTLEQRRERRREETDRKILQATLHIVATQGIGAVTIEEVARRSGVAKTTIYRRYRNTDDMLRRLSTMQWPASIITPTNLEPSRGNLQHMLEAATTRFDEEIGLKAVGVVLSANNGYFEQIVQQVIQPVKQRFAEFFAQGQQAGVFRGGLDLSFIFATIVGSMMANQALTDETGMSWAAKMTDLLWPMIAA</sequence>
<evidence type="ECO:0000256" key="4">
    <source>
        <dbReference type="PROSITE-ProRule" id="PRU00335"/>
    </source>
</evidence>
<feature type="domain" description="HTH tetR-type" evidence="6">
    <location>
        <begin position="42"/>
        <end position="102"/>
    </location>
</feature>
<dbReference type="InterPro" id="IPR001647">
    <property type="entry name" value="HTH_TetR"/>
</dbReference>
<dbReference type="PANTHER" id="PTHR30055">
    <property type="entry name" value="HTH-TYPE TRANSCRIPTIONAL REGULATOR RUTR"/>
    <property type="match status" value="1"/>
</dbReference>
<dbReference type="Pfam" id="PF00440">
    <property type="entry name" value="TetR_N"/>
    <property type="match status" value="1"/>
</dbReference>
<protein>
    <submittedName>
        <fullName evidence="7">TetR family transcriptional regulator</fullName>
    </submittedName>
</protein>
<dbReference type="Gene3D" id="1.10.10.60">
    <property type="entry name" value="Homeodomain-like"/>
    <property type="match status" value="1"/>
</dbReference>
<dbReference type="OrthoDB" id="9796019at2"/>
<evidence type="ECO:0000313" key="7">
    <source>
        <dbReference type="EMBL" id="KFI47052.1"/>
    </source>
</evidence>
<keyword evidence="3" id="KW-0804">Transcription</keyword>
<dbReference type="SUPFAM" id="SSF46689">
    <property type="entry name" value="Homeodomain-like"/>
    <property type="match status" value="1"/>
</dbReference>
<dbReference type="PANTHER" id="PTHR30055:SF234">
    <property type="entry name" value="HTH-TYPE TRANSCRIPTIONAL REGULATOR BETI"/>
    <property type="match status" value="1"/>
</dbReference>
<feature type="compositionally biased region" description="Basic and acidic residues" evidence="5">
    <location>
        <begin position="28"/>
        <end position="45"/>
    </location>
</feature>
<evidence type="ECO:0000256" key="1">
    <source>
        <dbReference type="ARBA" id="ARBA00023015"/>
    </source>
</evidence>
<gene>
    <name evidence="7" type="ORF">BBOU_1023</name>
</gene>
<dbReference type="AlphaFoldDB" id="A0A086ZKK2"/>
<feature type="compositionally biased region" description="Polar residues" evidence="5">
    <location>
        <begin position="1"/>
        <end position="14"/>
    </location>
</feature>
<accession>A0A086ZKK2</accession>
<dbReference type="Gene3D" id="1.10.357.10">
    <property type="entry name" value="Tetracycline Repressor, domain 2"/>
    <property type="match status" value="1"/>
</dbReference>
<keyword evidence="8" id="KW-1185">Reference proteome</keyword>
<dbReference type="PROSITE" id="PS50977">
    <property type="entry name" value="HTH_TETR_2"/>
    <property type="match status" value="1"/>
</dbReference>
<evidence type="ECO:0000256" key="5">
    <source>
        <dbReference type="SAM" id="MobiDB-lite"/>
    </source>
</evidence>
<reference evidence="7 8" key="1">
    <citation type="submission" date="2014-03" db="EMBL/GenBank/DDBJ databases">
        <title>Genomics of Bifidobacteria.</title>
        <authorList>
            <person name="Ventura M."/>
            <person name="Milani C."/>
            <person name="Lugli G.A."/>
        </authorList>
    </citation>
    <scope>NUCLEOTIDE SEQUENCE [LARGE SCALE GENOMIC DNA]</scope>
    <source>
        <strain evidence="7 8">LMG 10736</strain>
    </source>
</reference>
<evidence type="ECO:0000313" key="8">
    <source>
        <dbReference type="Proteomes" id="UP000029093"/>
    </source>
</evidence>
<feature type="region of interest" description="Disordered" evidence="5">
    <location>
        <begin position="1"/>
        <end position="45"/>
    </location>
</feature>
<comment type="caution">
    <text evidence="7">The sequence shown here is derived from an EMBL/GenBank/DDBJ whole genome shotgun (WGS) entry which is preliminary data.</text>
</comment>